<dbReference type="Proteomes" id="UP001208570">
    <property type="component" value="Unassembled WGS sequence"/>
</dbReference>
<gene>
    <name evidence="2" type="ORF">LSH36_55g09087</name>
</gene>
<keyword evidence="1" id="KW-0732">Signal</keyword>
<dbReference type="EMBL" id="JAODUP010000055">
    <property type="protein sequence ID" value="KAK2165095.1"/>
    <property type="molecule type" value="Genomic_DNA"/>
</dbReference>
<sequence>LQLNLCLRCFVSSVHFVSCYFVICVMKRPPGDECCANYSQEGDPFPSV</sequence>
<proteinExistence type="predicted"/>
<keyword evidence="3" id="KW-1185">Reference proteome</keyword>
<protein>
    <submittedName>
        <fullName evidence="2">Uncharacterized protein</fullName>
    </submittedName>
</protein>
<evidence type="ECO:0000256" key="1">
    <source>
        <dbReference type="SAM" id="SignalP"/>
    </source>
</evidence>
<evidence type="ECO:0000313" key="3">
    <source>
        <dbReference type="Proteomes" id="UP001208570"/>
    </source>
</evidence>
<reference evidence="2" key="1">
    <citation type="journal article" date="2023" name="Mol. Biol. Evol.">
        <title>Third-Generation Sequencing Reveals the Adaptive Role of the Epigenome in Three Deep-Sea Polychaetes.</title>
        <authorList>
            <person name="Perez M."/>
            <person name="Aroh O."/>
            <person name="Sun Y."/>
            <person name="Lan Y."/>
            <person name="Juniper S.K."/>
            <person name="Young C.R."/>
            <person name="Angers B."/>
            <person name="Qian P.Y."/>
        </authorList>
    </citation>
    <scope>NUCLEOTIDE SEQUENCE</scope>
    <source>
        <strain evidence="2">P08H-3</strain>
    </source>
</reference>
<evidence type="ECO:0000313" key="2">
    <source>
        <dbReference type="EMBL" id="KAK2165095.1"/>
    </source>
</evidence>
<name>A0AAD9K636_9ANNE</name>
<dbReference type="AlphaFoldDB" id="A0AAD9K636"/>
<accession>A0AAD9K636</accession>
<comment type="caution">
    <text evidence="2">The sequence shown here is derived from an EMBL/GenBank/DDBJ whole genome shotgun (WGS) entry which is preliminary data.</text>
</comment>
<organism evidence="2 3">
    <name type="scientific">Paralvinella palmiformis</name>
    <dbReference type="NCBI Taxonomy" id="53620"/>
    <lineage>
        <taxon>Eukaryota</taxon>
        <taxon>Metazoa</taxon>
        <taxon>Spiralia</taxon>
        <taxon>Lophotrochozoa</taxon>
        <taxon>Annelida</taxon>
        <taxon>Polychaeta</taxon>
        <taxon>Sedentaria</taxon>
        <taxon>Canalipalpata</taxon>
        <taxon>Terebellida</taxon>
        <taxon>Terebelliformia</taxon>
        <taxon>Alvinellidae</taxon>
        <taxon>Paralvinella</taxon>
    </lineage>
</organism>
<feature type="non-terminal residue" evidence="2">
    <location>
        <position position="1"/>
    </location>
</feature>
<feature type="signal peptide" evidence="1">
    <location>
        <begin position="1"/>
        <end position="19"/>
    </location>
</feature>
<feature type="chain" id="PRO_5042169001" evidence="1">
    <location>
        <begin position="20"/>
        <end position="48"/>
    </location>
</feature>